<protein>
    <submittedName>
        <fullName evidence="2">Uncharacterized protein</fullName>
    </submittedName>
</protein>
<gene>
    <name evidence="2" type="ORF">ACFPQ6_14210</name>
</gene>
<feature type="compositionally biased region" description="Basic and acidic residues" evidence="1">
    <location>
        <begin position="123"/>
        <end position="141"/>
    </location>
</feature>
<evidence type="ECO:0000313" key="2">
    <source>
        <dbReference type="EMBL" id="MFC5849463.1"/>
    </source>
</evidence>
<evidence type="ECO:0000313" key="3">
    <source>
        <dbReference type="Proteomes" id="UP001595979"/>
    </source>
</evidence>
<evidence type="ECO:0000256" key="1">
    <source>
        <dbReference type="SAM" id="MobiDB-lite"/>
    </source>
</evidence>
<keyword evidence="3" id="KW-1185">Reference proteome</keyword>
<dbReference type="RefSeq" id="WP_380050630.1">
    <property type="nucleotide sequence ID" value="NZ_JBHSOH010000020.1"/>
</dbReference>
<dbReference type="EMBL" id="JBHSOH010000020">
    <property type="protein sequence ID" value="MFC5849463.1"/>
    <property type="molecule type" value="Genomic_DNA"/>
</dbReference>
<dbReference type="Proteomes" id="UP001595979">
    <property type="component" value="Unassembled WGS sequence"/>
</dbReference>
<feature type="region of interest" description="Disordered" evidence="1">
    <location>
        <begin position="123"/>
        <end position="156"/>
    </location>
</feature>
<name>A0ABW1DPI4_9DEIO</name>
<organism evidence="2 3">
    <name type="scientific">Deinococcus petrolearius</name>
    <dbReference type="NCBI Taxonomy" id="1751295"/>
    <lineage>
        <taxon>Bacteria</taxon>
        <taxon>Thermotogati</taxon>
        <taxon>Deinococcota</taxon>
        <taxon>Deinococci</taxon>
        <taxon>Deinococcales</taxon>
        <taxon>Deinococcaceae</taxon>
        <taxon>Deinococcus</taxon>
    </lineage>
</organism>
<sequence length="156" mass="18158">MTDRYVKLSDEVKRLDLPQQSETFVRKLRSAIAEEIVEGVYNGEKFVLPKQFTDLTRTETRQKKAKEMLILYSPAYEAWFLETQAALTQIRPRSEPRLPITPENFTEGKLDWQSHLDQTRHNIQNKQERGAKLGLMRQEKKGGRRKKAPALTGTSR</sequence>
<comment type="caution">
    <text evidence="2">The sequence shown here is derived from an EMBL/GenBank/DDBJ whole genome shotgun (WGS) entry which is preliminary data.</text>
</comment>
<accession>A0ABW1DPI4</accession>
<proteinExistence type="predicted"/>
<reference evidence="3" key="1">
    <citation type="journal article" date="2019" name="Int. J. Syst. Evol. Microbiol.">
        <title>The Global Catalogue of Microorganisms (GCM) 10K type strain sequencing project: providing services to taxonomists for standard genome sequencing and annotation.</title>
        <authorList>
            <consortium name="The Broad Institute Genomics Platform"/>
            <consortium name="The Broad Institute Genome Sequencing Center for Infectious Disease"/>
            <person name="Wu L."/>
            <person name="Ma J."/>
        </authorList>
    </citation>
    <scope>NUCLEOTIDE SEQUENCE [LARGE SCALE GENOMIC DNA]</scope>
    <source>
        <strain evidence="3">CGMCC 1.15053</strain>
    </source>
</reference>